<accession>F2TV93</accession>
<dbReference type="RefSeq" id="XP_004998561.1">
    <property type="nucleotide sequence ID" value="XM_004998504.1"/>
</dbReference>
<dbReference type="PANTHER" id="PTHR46959:SF2">
    <property type="entry name" value="SULFOQUINOVOSIDASE"/>
    <property type="match status" value="1"/>
</dbReference>
<name>F2TV93_SALR5</name>
<dbReference type="Pfam" id="PF21365">
    <property type="entry name" value="Glyco_hydro_31_3rd"/>
    <property type="match status" value="1"/>
</dbReference>
<dbReference type="Gene3D" id="2.60.40.1760">
    <property type="entry name" value="glycosyl hydrolase (family 31)"/>
    <property type="match status" value="1"/>
</dbReference>
<dbReference type="SUPFAM" id="SSF74650">
    <property type="entry name" value="Galactose mutarotase-like"/>
    <property type="match status" value="1"/>
</dbReference>
<dbReference type="GO" id="GO:0030246">
    <property type="term" value="F:carbohydrate binding"/>
    <property type="evidence" value="ECO:0007669"/>
    <property type="project" value="InterPro"/>
</dbReference>
<dbReference type="GO" id="GO:0004553">
    <property type="term" value="F:hydrolase activity, hydrolyzing O-glycosyl compounds"/>
    <property type="evidence" value="ECO:0007669"/>
    <property type="project" value="InterPro"/>
</dbReference>
<dbReference type="EMBL" id="GL832955">
    <property type="protein sequence ID" value="EGD71989.1"/>
    <property type="molecule type" value="Genomic_DNA"/>
</dbReference>
<keyword evidence="3" id="KW-0732">Signal</keyword>
<evidence type="ECO:0000313" key="6">
    <source>
        <dbReference type="EMBL" id="EGD71989.1"/>
    </source>
</evidence>
<dbReference type="KEGG" id="sre:PTSG_00005"/>
<dbReference type="PANTHER" id="PTHR46959">
    <property type="entry name" value="SULFOQUINOVOSIDASE"/>
    <property type="match status" value="1"/>
</dbReference>
<evidence type="ECO:0000259" key="5">
    <source>
        <dbReference type="Pfam" id="PF21365"/>
    </source>
</evidence>
<dbReference type="Gene3D" id="3.20.20.80">
    <property type="entry name" value="Glycosidases"/>
    <property type="match status" value="1"/>
</dbReference>
<evidence type="ECO:0000259" key="4">
    <source>
        <dbReference type="Pfam" id="PF01055"/>
    </source>
</evidence>
<dbReference type="InterPro" id="IPR011013">
    <property type="entry name" value="Gal_mutarotase_sf_dom"/>
</dbReference>
<feature type="domain" description="Glycoside hydrolase family 31 TIM barrel" evidence="4">
    <location>
        <begin position="378"/>
        <end position="660"/>
    </location>
</feature>
<sequence length="778" mass="85827">MMMMMMMMRPCCSLPSTWWLVVVVLAAACCAATPTAAAVPAAAPAEAADPSVVNVGQFVVSLDEDGVLSAVRNPAQMPNPHLAWHSTGEILEVAASKMYLHGRDGMFETKDDAVVCSSNSFKFTSLVGGSVGAIAKGLLMMGGDGCPSTQAIEATWNLNTADFDSNSLAVSVTLNDTRMCTQGQGVTSCRFTLHSGVRPMDAVYGFGVQYSVWNMKGRVVPIIVSEQGVGRGLEPLTSLLDLVSFKQGGNWHTTYGAIPYYMTSNSTSFFLNHTEYSVFDLTAADTIVSTVYANSLNFVVSAENTPLALVSEFTFFTGRMRPLPDWILQGPIIGFYGGTDAVRALHSNITSLGIMNVTGYWLQDWTGLRDTITGERLWWNWELDDQLYHGWSELVSDLAKDGTRLMTYVNPYLANTVTKHKKHFHRDLFKEAAAQGFLVKNSKGDPYIDHSASPDFTFGTVDLSNPAAVNWFSNVIQHNMIEANHSGWMSDFGEYLPFDAKLHTSDPSSFHNAFPLAWADTNRRALDAKNASDVVFFSRSSTFGSPARSTLFWLGDQLVTFDNFDGLQTVLIGRMTAGLCGHSLSHADVGGYTMVKELGVKYLRSKELLYRWMDVAAVIDVIFRSHQGNLPKDSWQVYSDTSALHCLARATRLHALFVPYRKYLMDVAHGYGYPLVRALWLQYPAEPKVADITTQVMLGEDVLFAPALNADQSHVNVTFPPDVWTHVWSGQVINATQVTTKPFKAPLGEPPIFFRSSSRWLQPFMDGLHHVQSVHCTM</sequence>
<evidence type="ECO:0000256" key="2">
    <source>
        <dbReference type="RuleBase" id="RU361185"/>
    </source>
</evidence>
<proteinExistence type="inferred from homology"/>
<dbReference type="OrthoDB" id="10070917at2759"/>
<reference evidence="6" key="1">
    <citation type="submission" date="2009-08" db="EMBL/GenBank/DDBJ databases">
        <title>Annotation of Salpingoeca rosetta.</title>
        <authorList>
            <consortium name="The Broad Institute Genome Sequencing Platform"/>
            <person name="Russ C."/>
            <person name="Cuomo C."/>
            <person name="Burger G."/>
            <person name="Gray M.W."/>
            <person name="Holland P.W.H."/>
            <person name="King N."/>
            <person name="Lang F.B.F."/>
            <person name="Roger A.J."/>
            <person name="Ruiz-Trillo I."/>
            <person name="Young S.K."/>
            <person name="Zeng Q."/>
            <person name="Gargeya S."/>
            <person name="Alvarado L."/>
            <person name="Berlin A."/>
            <person name="Chapman S.B."/>
            <person name="Chen Z."/>
            <person name="Freedman E."/>
            <person name="Gellesch M."/>
            <person name="Goldberg J."/>
            <person name="Griggs A."/>
            <person name="Gujja S."/>
            <person name="Heilman E."/>
            <person name="Heiman D."/>
            <person name="Howarth C."/>
            <person name="Mehta T."/>
            <person name="Neiman D."/>
            <person name="Pearson M."/>
            <person name="Roberts A."/>
            <person name="Saif S."/>
            <person name="Shea T."/>
            <person name="Shenoy N."/>
            <person name="Sisk P."/>
            <person name="Stolte C."/>
            <person name="Sykes S."/>
            <person name="White J."/>
            <person name="Yandava C."/>
            <person name="Haas B."/>
            <person name="Nusbaum C."/>
            <person name="Birren B."/>
        </authorList>
    </citation>
    <scope>NUCLEOTIDE SEQUENCE [LARGE SCALE GENOMIC DNA]</scope>
    <source>
        <strain evidence="6">ATCC 50818</strain>
    </source>
</reference>
<organism evidence="7">
    <name type="scientific">Salpingoeca rosetta (strain ATCC 50818 / BSB-021)</name>
    <dbReference type="NCBI Taxonomy" id="946362"/>
    <lineage>
        <taxon>Eukaryota</taxon>
        <taxon>Choanoflagellata</taxon>
        <taxon>Craspedida</taxon>
        <taxon>Salpingoecidae</taxon>
        <taxon>Salpingoeca</taxon>
    </lineage>
</organism>
<evidence type="ECO:0000313" key="7">
    <source>
        <dbReference type="Proteomes" id="UP000007799"/>
    </source>
</evidence>
<dbReference type="InterPro" id="IPR052990">
    <property type="entry name" value="Sulfoquinovosidase_GH31"/>
</dbReference>
<dbReference type="InterPro" id="IPR048395">
    <property type="entry name" value="Glyco_hydro_31_C"/>
</dbReference>
<dbReference type="NCBIfam" id="NF007746">
    <property type="entry name" value="PRK10426.1"/>
    <property type="match status" value="1"/>
</dbReference>
<dbReference type="InterPro" id="IPR013780">
    <property type="entry name" value="Glyco_hydro_b"/>
</dbReference>
<dbReference type="STRING" id="946362.F2TV93"/>
<feature type="domain" description="Glycosyl hydrolase family 31 C-terminal" evidence="5">
    <location>
        <begin position="672"/>
        <end position="756"/>
    </location>
</feature>
<dbReference type="AlphaFoldDB" id="F2TV93"/>
<feature type="signal peptide" evidence="3">
    <location>
        <begin position="1"/>
        <end position="31"/>
    </location>
</feature>
<dbReference type="CDD" id="cd06594">
    <property type="entry name" value="GH31_glucosidase_YihQ"/>
    <property type="match status" value="1"/>
</dbReference>
<dbReference type="InterPro" id="IPR044112">
    <property type="entry name" value="YihQ_TIM-like"/>
</dbReference>
<dbReference type="eggNOG" id="KOG1066">
    <property type="taxonomic scope" value="Eukaryota"/>
</dbReference>
<dbReference type="Pfam" id="PF01055">
    <property type="entry name" value="Glyco_hydro_31_2nd"/>
    <property type="match status" value="1"/>
</dbReference>
<dbReference type="SUPFAM" id="SSF51011">
    <property type="entry name" value="Glycosyl hydrolase domain"/>
    <property type="match status" value="1"/>
</dbReference>
<dbReference type="CDD" id="cd14752">
    <property type="entry name" value="GH31_N"/>
    <property type="match status" value="1"/>
</dbReference>
<dbReference type="InterPro" id="IPR017853">
    <property type="entry name" value="GH"/>
</dbReference>
<dbReference type="Gene3D" id="2.60.40.1180">
    <property type="entry name" value="Golgi alpha-mannosidase II"/>
    <property type="match status" value="1"/>
</dbReference>
<evidence type="ECO:0000256" key="1">
    <source>
        <dbReference type="ARBA" id="ARBA00007806"/>
    </source>
</evidence>
<dbReference type="InterPro" id="IPR000322">
    <property type="entry name" value="Glyco_hydro_31_TIM"/>
</dbReference>
<dbReference type="SUPFAM" id="SSF51445">
    <property type="entry name" value="(Trans)glycosidases"/>
    <property type="match status" value="1"/>
</dbReference>
<comment type="similarity">
    <text evidence="1 2">Belongs to the glycosyl hydrolase 31 family.</text>
</comment>
<feature type="chain" id="PRO_5003290037" description="Glycoside hydrolase family 31 N-terminal domain-containing protein" evidence="3">
    <location>
        <begin position="32"/>
        <end position="778"/>
    </location>
</feature>
<keyword evidence="2" id="KW-0326">Glycosidase</keyword>
<dbReference type="Proteomes" id="UP000007799">
    <property type="component" value="Unassembled WGS sequence"/>
</dbReference>
<dbReference type="OMA" id="FMTDFGE"/>
<dbReference type="GeneID" id="16067812"/>
<evidence type="ECO:0008006" key="8">
    <source>
        <dbReference type="Google" id="ProtNLM"/>
    </source>
</evidence>
<protein>
    <recommendedName>
        <fullName evidence="8">Glycoside hydrolase family 31 N-terminal domain-containing protein</fullName>
    </recommendedName>
</protein>
<keyword evidence="2" id="KW-0378">Hydrolase</keyword>
<dbReference type="GO" id="GO:0005975">
    <property type="term" value="P:carbohydrate metabolic process"/>
    <property type="evidence" value="ECO:0007669"/>
    <property type="project" value="InterPro"/>
</dbReference>
<evidence type="ECO:0000256" key="3">
    <source>
        <dbReference type="SAM" id="SignalP"/>
    </source>
</evidence>
<gene>
    <name evidence="6" type="ORF">PTSG_00005</name>
</gene>
<keyword evidence="7" id="KW-1185">Reference proteome</keyword>
<dbReference type="InParanoid" id="F2TV93"/>